<evidence type="ECO:0000313" key="2">
    <source>
        <dbReference type="EMBL" id="MCV7390413.1"/>
    </source>
</evidence>
<reference evidence="2" key="1">
    <citation type="submission" date="2020-07" db="EMBL/GenBank/DDBJ databases">
        <authorList>
            <person name="Pettersson B.M.F."/>
            <person name="Behra P.R.K."/>
            <person name="Ramesh M."/>
            <person name="Das S."/>
            <person name="Dasgupta S."/>
            <person name="Kirsebom L.A."/>
        </authorList>
    </citation>
    <scope>NUCLEOTIDE SEQUENCE</scope>
    <source>
        <strain evidence="2">DSM 44242</strain>
    </source>
</reference>
<dbReference type="GO" id="GO:0016747">
    <property type="term" value="F:acyltransferase activity, transferring groups other than amino-acyl groups"/>
    <property type="evidence" value="ECO:0007669"/>
    <property type="project" value="InterPro"/>
</dbReference>
<protein>
    <submittedName>
        <fullName evidence="2">GNAT family N-acetyltransferase</fullName>
    </submittedName>
</protein>
<dbReference type="PROSITE" id="PS51186">
    <property type="entry name" value="GNAT"/>
    <property type="match status" value="1"/>
</dbReference>
<comment type="caution">
    <text evidence="2">The sequence shown here is derived from an EMBL/GenBank/DDBJ whole genome shotgun (WGS) entry which is preliminary data.</text>
</comment>
<dbReference type="Gene3D" id="3.40.630.30">
    <property type="match status" value="1"/>
</dbReference>
<proteinExistence type="predicted"/>
<reference evidence="2" key="2">
    <citation type="journal article" date="2022" name="BMC Genomics">
        <title>Comparative genome analysis of mycobacteria focusing on tRNA and non-coding RNA.</title>
        <authorList>
            <person name="Behra P.R.K."/>
            <person name="Pettersson B.M.F."/>
            <person name="Ramesh M."/>
            <person name="Das S."/>
            <person name="Dasgupta S."/>
            <person name="Kirsebom L.A."/>
        </authorList>
    </citation>
    <scope>NUCLEOTIDE SEQUENCE</scope>
    <source>
        <strain evidence="2">DSM 44242</strain>
    </source>
</reference>
<dbReference type="InterPro" id="IPR000182">
    <property type="entry name" value="GNAT_dom"/>
</dbReference>
<gene>
    <name evidence="2" type="ORF">H5P34_20320</name>
</gene>
<dbReference type="EMBL" id="JACKVC010000017">
    <property type="protein sequence ID" value="MCV7390413.1"/>
    <property type="molecule type" value="Genomic_DNA"/>
</dbReference>
<name>A0AAW5T6V8_9MYCO</name>
<dbReference type="Proteomes" id="UP001141659">
    <property type="component" value="Unassembled WGS sequence"/>
</dbReference>
<organism evidence="2 3">
    <name type="scientific">Mycolicibacterium porcinum</name>
    <dbReference type="NCBI Taxonomy" id="39693"/>
    <lineage>
        <taxon>Bacteria</taxon>
        <taxon>Bacillati</taxon>
        <taxon>Actinomycetota</taxon>
        <taxon>Actinomycetes</taxon>
        <taxon>Mycobacteriales</taxon>
        <taxon>Mycobacteriaceae</taxon>
        <taxon>Mycolicibacterium</taxon>
    </lineage>
</organism>
<accession>A0AAW5T6V8</accession>
<dbReference type="AlphaFoldDB" id="A0AAW5T6V8"/>
<evidence type="ECO:0000313" key="3">
    <source>
        <dbReference type="Proteomes" id="UP001141659"/>
    </source>
</evidence>
<feature type="domain" description="N-acetyltransferase" evidence="1">
    <location>
        <begin position="107"/>
        <end position="235"/>
    </location>
</feature>
<sequence>MSNQVAALESLAAEIEVVWGPHSVGAEPMPPVVIARAGSQWSTHVAPTLPNDIRHAVCAVTAGLSDDFAESLFDTLDPVLAPVTGTLRREVTLSYDCSRPASVIPPVGVRLITRADADTRRLRIAPDWGTQSDWEQILDNEFPWAAATEGNQVLSICETARWSAHGAEAGVWTLPGARGRGLAGAVVGAWSSQCAGRVPRLYYSTSVHNLSSQRVAERLGLSRIGELWFLTPDYH</sequence>
<evidence type="ECO:0000259" key="1">
    <source>
        <dbReference type="PROSITE" id="PS51186"/>
    </source>
</evidence>
<dbReference type="InterPro" id="IPR016181">
    <property type="entry name" value="Acyl_CoA_acyltransferase"/>
</dbReference>
<dbReference type="SUPFAM" id="SSF55729">
    <property type="entry name" value="Acyl-CoA N-acyltransferases (Nat)"/>
    <property type="match status" value="1"/>
</dbReference>
<dbReference type="Pfam" id="PF13302">
    <property type="entry name" value="Acetyltransf_3"/>
    <property type="match status" value="1"/>
</dbReference>
<dbReference type="RefSeq" id="WP_051576832.1">
    <property type="nucleotide sequence ID" value="NZ_JACKVC010000017.1"/>
</dbReference>